<proteinExistence type="predicted"/>
<name>A0A9P1GH96_9DINO</name>
<sequence length="328" mass="36751">MASKVEDNPKKSTRDLIWECFQKVTSENNLGTWLNEEYGDCTKMKAALERVVWARKATDCPCLIGIEPVATINECMVGIHQMDYSQDAKHGYFPHMATVIPHFKNILYRNFDPFREPLCLRFVSKGDRSIPDFSVKYVDGFCKGLICQAIAAIVDKLEIPDEELDSEDLAPLLVSLRFFKARYVHMVDQQSFFYEALRLGQETSEKQTPSALGAKKDDDDEHDGGEPDDDVKKRPATRPGAKRPATAVKAKAKRKKPVDGGAKAANESQENASPKPPKLAAKAKASPKKKKTKDQVATKEASQTEMTEEDLKKKTVVGIQLWMEKGKK</sequence>
<accession>A0A9P1GH96</accession>
<gene>
    <name evidence="2" type="ORF">C1SCF055_LOCUS38529</name>
</gene>
<reference evidence="3" key="2">
    <citation type="submission" date="2024-04" db="EMBL/GenBank/DDBJ databases">
        <authorList>
            <person name="Chen Y."/>
            <person name="Shah S."/>
            <person name="Dougan E. K."/>
            <person name="Thang M."/>
            <person name="Chan C."/>
        </authorList>
    </citation>
    <scope>NUCLEOTIDE SEQUENCE [LARGE SCALE GENOMIC DNA]</scope>
</reference>
<dbReference type="Proteomes" id="UP001152797">
    <property type="component" value="Unassembled WGS sequence"/>
</dbReference>
<evidence type="ECO:0000313" key="2">
    <source>
        <dbReference type="EMBL" id="CAI4013570.1"/>
    </source>
</evidence>
<feature type="compositionally biased region" description="Acidic residues" evidence="1">
    <location>
        <begin position="218"/>
        <end position="229"/>
    </location>
</feature>
<protein>
    <submittedName>
        <fullName evidence="2">Uncharacterized protein</fullName>
    </submittedName>
</protein>
<organism evidence="2">
    <name type="scientific">Cladocopium goreaui</name>
    <dbReference type="NCBI Taxonomy" id="2562237"/>
    <lineage>
        <taxon>Eukaryota</taxon>
        <taxon>Sar</taxon>
        <taxon>Alveolata</taxon>
        <taxon>Dinophyceae</taxon>
        <taxon>Suessiales</taxon>
        <taxon>Symbiodiniaceae</taxon>
        <taxon>Cladocopium</taxon>
    </lineage>
</organism>
<evidence type="ECO:0000313" key="4">
    <source>
        <dbReference type="Proteomes" id="UP001152797"/>
    </source>
</evidence>
<dbReference type="OrthoDB" id="429208at2759"/>
<keyword evidence="4" id="KW-1185">Reference proteome</keyword>
<dbReference type="EMBL" id="CAMXCT010005913">
    <property type="protein sequence ID" value="CAI4013570.1"/>
    <property type="molecule type" value="Genomic_DNA"/>
</dbReference>
<feature type="region of interest" description="Disordered" evidence="1">
    <location>
        <begin position="204"/>
        <end position="328"/>
    </location>
</feature>
<dbReference type="EMBL" id="CAMXCT030005913">
    <property type="protein sequence ID" value="CAL4800882.1"/>
    <property type="molecule type" value="Genomic_DNA"/>
</dbReference>
<dbReference type="AlphaFoldDB" id="A0A9P1GH96"/>
<comment type="caution">
    <text evidence="2">The sequence shown here is derived from an EMBL/GenBank/DDBJ whole genome shotgun (WGS) entry which is preliminary data.</text>
</comment>
<evidence type="ECO:0000313" key="3">
    <source>
        <dbReference type="EMBL" id="CAL1166945.1"/>
    </source>
</evidence>
<dbReference type="EMBL" id="CAMXCT020005913">
    <property type="protein sequence ID" value="CAL1166945.1"/>
    <property type="molecule type" value="Genomic_DNA"/>
</dbReference>
<reference evidence="2" key="1">
    <citation type="submission" date="2022-10" db="EMBL/GenBank/DDBJ databases">
        <authorList>
            <person name="Chen Y."/>
            <person name="Dougan E. K."/>
            <person name="Chan C."/>
            <person name="Rhodes N."/>
            <person name="Thang M."/>
        </authorList>
    </citation>
    <scope>NUCLEOTIDE SEQUENCE</scope>
</reference>
<evidence type="ECO:0000256" key="1">
    <source>
        <dbReference type="SAM" id="MobiDB-lite"/>
    </source>
</evidence>